<dbReference type="PANTHER" id="PTHR10845:SF259">
    <property type="entry name" value="RGS DOMAIN-CONTAINING PROTEIN-RELATED"/>
    <property type="match status" value="1"/>
</dbReference>
<dbReference type="WBParaSite" id="jg22147.2">
    <property type="protein sequence ID" value="jg22147.2"/>
    <property type="gene ID" value="jg22147"/>
</dbReference>
<dbReference type="Proteomes" id="UP000887574">
    <property type="component" value="Unplaced"/>
</dbReference>
<dbReference type="PANTHER" id="PTHR10845">
    <property type="entry name" value="REGULATOR OF G PROTEIN SIGNALING"/>
    <property type="match status" value="1"/>
</dbReference>
<dbReference type="Gene3D" id="2.60.40.150">
    <property type="entry name" value="C2 domain"/>
    <property type="match status" value="1"/>
</dbReference>
<dbReference type="AlphaFoldDB" id="A0A915DQS9"/>
<reference evidence="4" key="1">
    <citation type="submission" date="2022-11" db="UniProtKB">
        <authorList>
            <consortium name="WormBaseParasite"/>
        </authorList>
    </citation>
    <scope>IDENTIFICATION</scope>
</reference>
<feature type="compositionally biased region" description="Polar residues" evidence="1">
    <location>
        <begin position="667"/>
        <end position="679"/>
    </location>
</feature>
<keyword evidence="3" id="KW-1185">Reference proteome</keyword>
<evidence type="ECO:0000259" key="2">
    <source>
        <dbReference type="PROSITE" id="PS50132"/>
    </source>
</evidence>
<dbReference type="InterPro" id="IPR036305">
    <property type="entry name" value="RGS_sf"/>
</dbReference>
<dbReference type="Gene3D" id="1.10.167.10">
    <property type="entry name" value="Regulator of G-protein Signalling 4, domain 2"/>
    <property type="match status" value="1"/>
</dbReference>
<evidence type="ECO:0000313" key="4">
    <source>
        <dbReference type="WBParaSite" id="jg22147.2"/>
    </source>
</evidence>
<feature type="compositionally biased region" description="Acidic residues" evidence="1">
    <location>
        <begin position="108"/>
        <end position="117"/>
    </location>
</feature>
<dbReference type="SUPFAM" id="SSF49562">
    <property type="entry name" value="C2 domain (Calcium/lipid-binding domain, CaLB)"/>
    <property type="match status" value="1"/>
</dbReference>
<dbReference type="CDD" id="cd07440">
    <property type="entry name" value="RGS"/>
    <property type="match status" value="1"/>
</dbReference>
<proteinExistence type="predicted"/>
<dbReference type="PROSITE" id="PS50132">
    <property type="entry name" value="RGS"/>
    <property type="match status" value="1"/>
</dbReference>
<sequence>MREFRGRNSVECPSTSHPINLDLHTYRHQEHFMGSNHNNFHNKENLYRQQQQLCSRVTRPSSYYPQLIQKPTTLMLHRTTATGPSCSSSGRLSNKPIDLDAFSNSSISDDDDDDEDDDYIDHRNFDSGALVGARHTFYSTSDLTSDSEICGRMGRYAMARREKGGLRTKFPSLSTIYPDNSSFEGDYYCMDTQPHKYMDSRPTYCLLLGWRNMMAVNTHLSSSSLSTTPPPKTASRSLEMIEEISPVLPPPDANDDLDLPPVIQPLKLSKEWKPIQTSTMTNFHHPQYPPSHRFPKTNPRHPGMSTGCDSSTGQTIRYQRNSLFEHHYCWLNHDCDTEECRLLLNGRPPVSSCVKVEISRTKSATYRKRTKYESRFKSYRTCVVPQSNQPDFYEEFKFRISQVHLKLSDKLGITVYATGANDSSNVEYMPREILGRMSFPLRKLFRKANLYDYNAYGGDEISAHDPVKEKTGSERYFSQDSILHRKYYDEIGGGSTTMSTTSSLHSGSPLKMMSEPTAEWRHPTPLHHGAAFKVQPSPNEIFSGRLPSSSTTTNRPAPNNACKMAPPTTNGLLNFHSISNRFGSMKKSVDASAASQSREGLRKNTASLNKKGSQSGNVNNNNVVEKPSLLDYTTTGSSSSNSGVEYKRRHRCTLPSITTTTTDTTTSDYSNGTIDSGEQQQRQTLDYHYLYADSAPPSDTTNDNDGCSSVAQDDVKPDNSSKANEQTKEGSKGHSSVRRVASFTYSPQGSSDKHNKRGDNRSIGKTFSYLKHKVDTAISTSALYPTKQECQSWQDSFEALLNHKFGCLLFRQFVKLEFSMENLEFWLECEDFRKMKEGKKPTIQKAQSIFNTYVKDGGIKEVNLDSATKAATKAALESGVRPDIFNLAQTKIEQLMSKDSYQRFLKSDMYLELLNGTPNAHLHGDLLKESENGVILRTGSARESPSRKGPLPYSSSRRHTCVPENTLPE</sequence>
<protein>
    <submittedName>
        <fullName evidence="4">C2 domain-containing protein</fullName>
    </submittedName>
</protein>
<dbReference type="InterPro" id="IPR035892">
    <property type="entry name" value="C2_domain_sf"/>
</dbReference>
<name>A0A915DQS9_9BILA</name>
<feature type="compositionally biased region" description="Polar residues" evidence="1">
    <location>
        <begin position="593"/>
        <end position="616"/>
    </location>
</feature>
<organism evidence="3 4">
    <name type="scientific">Ditylenchus dipsaci</name>
    <dbReference type="NCBI Taxonomy" id="166011"/>
    <lineage>
        <taxon>Eukaryota</taxon>
        <taxon>Metazoa</taxon>
        <taxon>Ecdysozoa</taxon>
        <taxon>Nematoda</taxon>
        <taxon>Chromadorea</taxon>
        <taxon>Rhabditida</taxon>
        <taxon>Tylenchina</taxon>
        <taxon>Tylenchomorpha</taxon>
        <taxon>Sphaerularioidea</taxon>
        <taxon>Anguinidae</taxon>
        <taxon>Anguininae</taxon>
        <taxon>Ditylenchus</taxon>
    </lineage>
</organism>
<feature type="region of interest" description="Disordered" evidence="1">
    <location>
        <begin position="97"/>
        <end position="117"/>
    </location>
</feature>
<accession>A0A915DQS9</accession>
<feature type="domain" description="RGS" evidence="2">
    <location>
        <begin position="796"/>
        <end position="914"/>
    </location>
</feature>
<evidence type="ECO:0000256" key="1">
    <source>
        <dbReference type="SAM" id="MobiDB-lite"/>
    </source>
</evidence>
<dbReference type="SUPFAM" id="SSF48097">
    <property type="entry name" value="Regulator of G-protein signaling, RGS"/>
    <property type="match status" value="1"/>
</dbReference>
<dbReference type="InterPro" id="IPR044926">
    <property type="entry name" value="RGS_subdomain_2"/>
</dbReference>
<dbReference type="FunFam" id="1.10.167.10:FF:000001">
    <property type="entry name" value="Putative regulator of g-protein signaling 12"/>
    <property type="match status" value="1"/>
</dbReference>
<feature type="compositionally biased region" description="Polar residues" evidence="1">
    <location>
        <begin position="697"/>
        <end position="711"/>
    </location>
</feature>
<feature type="compositionally biased region" description="Low complexity" evidence="1">
    <location>
        <begin position="633"/>
        <end position="643"/>
    </location>
</feature>
<feature type="compositionally biased region" description="Basic and acidic residues" evidence="1">
    <location>
        <begin position="713"/>
        <end position="732"/>
    </location>
</feature>
<feature type="region of interest" description="Disordered" evidence="1">
    <location>
        <begin position="589"/>
        <end position="679"/>
    </location>
</feature>
<feature type="region of interest" description="Disordered" evidence="1">
    <location>
        <begin position="938"/>
        <end position="969"/>
    </location>
</feature>
<evidence type="ECO:0000313" key="3">
    <source>
        <dbReference type="Proteomes" id="UP000887574"/>
    </source>
</evidence>
<dbReference type="SMART" id="SM00315">
    <property type="entry name" value="RGS"/>
    <property type="match status" value="1"/>
</dbReference>
<dbReference type="InterPro" id="IPR016137">
    <property type="entry name" value="RGS"/>
</dbReference>
<dbReference type="PRINTS" id="PR01301">
    <property type="entry name" value="RGSPROTEIN"/>
</dbReference>
<dbReference type="Pfam" id="PF00615">
    <property type="entry name" value="RGS"/>
    <property type="match status" value="1"/>
</dbReference>
<feature type="region of interest" description="Disordered" evidence="1">
    <location>
        <begin position="692"/>
        <end position="739"/>
    </location>
</feature>